<sequence length="75" mass="8769">MKLSIGDILLVRKFFIVEKQLPAKQGLKRFYIFESTFSCFVEKQLPAKQGLKLIYPLHAAMAHRQLKNSFQQNKD</sequence>
<evidence type="ECO:0000313" key="1">
    <source>
        <dbReference type="EMBL" id="AKB75345.1"/>
    </source>
</evidence>
<dbReference type="Proteomes" id="UP000033072">
    <property type="component" value="Chromosome"/>
</dbReference>
<keyword evidence="2" id="KW-1185">Reference proteome</keyword>
<proteinExistence type="predicted"/>
<gene>
    <name evidence="1" type="ORF">MSLAZ_2084</name>
</gene>
<dbReference type="KEGG" id="mls:MSLAZ_2084"/>
<evidence type="ECO:0000313" key="2">
    <source>
        <dbReference type="Proteomes" id="UP000033072"/>
    </source>
</evidence>
<reference evidence="1 2" key="1">
    <citation type="submission" date="2014-07" db="EMBL/GenBank/DDBJ databases">
        <title>Methanogenic archaea and the global carbon cycle.</title>
        <authorList>
            <person name="Henriksen J.R."/>
            <person name="Luke J."/>
            <person name="Reinhart S."/>
            <person name="Benedict M.N."/>
            <person name="Youngblut N.D."/>
            <person name="Metcalf M.E."/>
            <person name="Whitaker R.J."/>
            <person name="Metcalf W.W."/>
        </authorList>
    </citation>
    <scope>NUCLEOTIDE SEQUENCE [LARGE SCALE GENOMIC DNA]</scope>
    <source>
        <strain evidence="1 2">Z-7289</strain>
    </source>
</reference>
<dbReference type="PATRIC" id="fig|1434111.4.peg.2754"/>
<organism evidence="1 2">
    <name type="scientific">Methanosarcina lacustris Z-7289</name>
    <dbReference type="NCBI Taxonomy" id="1434111"/>
    <lineage>
        <taxon>Archaea</taxon>
        <taxon>Methanobacteriati</taxon>
        <taxon>Methanobacteriota</taxon>
        <taxon>Stenosarchaea group</taxon>
        <taxon>Methanomicrobia</taxon>
        <taxon>Methanosarcinales</taxon>
        <taxon>Methanosarcinaceae</taxon>
        <taxon>Methanosarcina</taxon>
    </lineage>
</organism>
<dbReference type="HOGENOM" id="CLU_2662356_0_0_2"/>
<protein>
    <submittedName>
        <fullName evidence="1">Uncharacterized protein</fullName>
    </submittedName>
</protein>
<accession>A0A0E3WRY4</accession>
<dbReference type="EMBL" id="CP009515">
    <property type="protein sequence ID" value="AKB75345.1"/>
    <property type="molecule type" value="Genomic_DNA"/>
</dbReference>
<name>A0A0E3WRY4_9EURY</name>
<dbReference type="AlphaFoldDB" id="A0A0E3WRY4"/>